<name>A0A3E0ASF1_9STAP</name>
<feature type="region of interest" description="Disordered" evidence="1">
    <location>
        <begin position="22"/>
        <end position="101"/>
    </location>
</feature>
<evidence type="ECO:0000256" key="1">
    <source>
        <dbReference type="SAM" id="MobiDB-lite"/>
    </source>
</evidence>
<evidence type="ECO:0000256" key="2">
    <source>
        <dbReference type="SAM" id="SignalP"/>
    </source>
</evidence>
<dbReference type="Proteomes" id="UP000257076">
    <property type="component" value="Unassembled WGS sequence"/>
</dbReference>
<feature type="compositionally biased region" description="Acidic residues" evidence="1">
    <location>
        <begin position="29"/>
        <end position="38"/>
    </location>
</feature>
<gene>
    <name evidence="3" type="ORF">DFR63_2078</name>
</gene>
<reference evidence="3 4" key="1">
    <citation type="submission" date="2018-08" db="EMBL/GenBank/DDBJ databases">
        <title>Genomic Encyclopedia of Type Strains, Phase IV (KMG-IV): sequencing the most valuable type-strain genomes for metagenomic binning, comparative biology and taxonomic classification.</title>
        <authorList>
            <person name="Goeker M."/>
        </authorList>
    </citation>
    <scope>NUCLEOTIDE SEQUENCE [LARGE SCALE GENOMIC DNA]</scope>
    <source>
        <strain evidence="3 4">DSM 17274</strain>
    </source>
</reference>
<dbReference type="AlphaFoldDB" id="A0A3E0ASF1"/>
<feature type="signal peptide" evidence="2">
    <location>
        <begin position="1"/>
        <end position="20"/>
    </location>
</feature>
<feature type="chain" id="PRO_5039434619" evidence="2">
    <location>
        <begin position="21"/>
        <end position="407"/>
    </location>
</feature>
<proteinExistence type="predicted"/>
<feature type="compositionally biased region" description="Acidic residues" evidence="1">
    <location>
        <begin position="52"/>
        <end position="81"/>
    </location>
</feature>
<keyword evidence="4" id="KW-1185">Reference proteome</keyword>
<sequence length="407" mass="45883">MKKLWFMPFLILLLIMTACSNDTENNETASEESSEESSEEKNIENREKDDADTADTENQEESEAGQSEEESEPADDTEEDKTGEQTAADQADQSDSSSDLMFDLNSPEVQAQLLGTSAGNDEGTFEQDFITEGMTQTEVEELYGPYEFTFYTGGASPAFHGNLGVVYSERAPYGPGDDGSDSSINPDENYVEYVWYFAHITEEELINALGQPDQYDDGSRSMNGLPHYVYEGEGEDGRYFITGASTYNSPEGERIGLIKREIFDEDPKEQASSDNGERYFEDYYTEGFPIELTEEDDYFTYDTLRNFIFKTYLDSLADYYNDENDDVLSILEGNALDKIQFNKASGNFADHQNYPGTTVSVQQISEREYQITVNRTYSHATSNGQETSQVTYTVLDTNGMLKITDYE</sequence>
<dbReference type="PROSITE" id="PS51257">
    <property type="entry name" value="PROKAR_LIPOPROTEIN"/>
    <property type="match status" value="1"/>
</dbReference>
<evidence type="ECO:0000313" key="4">
    <source>
        <dbReference type="Proteomes" id="UP000257076"/>
    </source>
</evidence>
<comment type="caution">
    <text evidence="3">The sequence shown here is derived from an EMBL/GenBank/DDBJ whole genome shotgun (WGS) entry which is preliminary data.</text>
</comment>
<feature type="compositionally biased region" description="Low complexity" evidence="1">
    <location>
        <begin position="87"/>
        <end position="99"/>
    </location>
</feature>
<accession>A0A3E0ASF1</accession>
<evidence type="ECO:0000313" key="3">
    <source>
        <dbReference type="EMBL" id="REG22707.1"/>
    </source>
</evidence>
<keyword evidence="2" id="KW-0732">Signal</keyword>
<organism evidence="3 4">
    <name type="scientific">Jeotgalicoccus halotolerans</name>
    <dbReference type="NCBI Taxonomy" id="157227"/>
    <lineage>
        <taxon>Bacteria</taxon>
        <taxon>Bacillati</taxon>
        <taxon>Bacillota</taxon>
        <taxon>Bacilli</taxon>
        <taxon>Bacillales</taxon>
        <taxon>Staphylococcaceae</taxon>
        <taxon>Jeotgalicoccus</taxon>
    </lineage>
</organism>
<dbReference type="OrthoDB" id="2388392at2"/>
<feature type="compositionally biased region" description="Basic and acidic residues" evidence="1">
    <location>
        <begin position="39"/>
        <end position="51"/>
    </location>
</feature>
<dbReference type="RefSeq" id="WP_115885843.1">
    <property type="nucleotide sequence ID" value="NZ_CBCSHX010000007.1"/>
</dbReference>
<dbReference type="EMBL" id="QUMW01000015">
    <property type="protein sequence ID" value="REG22707.1"/>
    <property type="molecule type" value="Genomic_DNA"/>
</dbReference>
<protein>
    <submittedName>
        <fullName evidence="3">Uncharacterized protein</fullName>
    </submittedName>
</protein>